<keyword evidence="5" id="KW-0732">Signal</keyword>
<comment type="similarity">
    <text evidence="1 4">Belongs to the peptidase A1 family.</text>
</comment>
<keyword evidence="4" id="KW-0064">Aspartyl protease</keyword>
<feature type="active site" evidence="2">
    <location>
        <position position="276"/>
    </location>
</feature>
<sequence>MRQGFHISILIVLMAIGLSVGQLRRSTIVRQTNQIQTHANFKAEKIVLAAKYFLTDRQSPQTAQIVANGFNREYTIGVCIGTPPQCFNLLFDTGSADMWVPSAKCPTSNEACQEHNKYNSSASSSYVADGRGFSLQYGTGSLSGFLSTDTVDIDGLVIRNQTFAEAITEPGTTFVDSTFDGVIGMALTPLSAGITTPFDNIIQQGLVKRSVFSVYLRREGTSEFGGEVIWGGVDRSIYRGSINYVPISMPAYWQFTAKSVKIQDTLLCDGCQAIADTGTSFVVVPLRAYNSINSLLNATDSGEGEAFVDCSNLCNLLNVHLNIGGTTYTLTPKDYIYKVQDTNNQTLCLSGFTYLEGNLLWILGDIFLGKVYTVFDVGNERIGFARLRKNSTYAYSSYGRQPSVYGREPPKYDIDYPVYGDDNSRFFT</sequence>
<feature type="disulfide bond" evidence="3">
    <location>
        <begin position="268"/>
        <end position="271"/>
    </location>
</feature>
<feature type="chain" id="PRO_5046529205" evidence="5">
    <location>
        <begin position="22"/>
        <end position="428"/>
    </location>
</feature>
<dbReference type="PROSITE" id="PS51767">
    <property type="entry name" value="PEPTIDASE_A1"/>
    <property type="match status" value="1"/>
</dbReference>
<keyword evidence="3" id="KW-1015">Disulfide bond</keyword>
<organism evidence="7 8">
    <name type="scientific">Drosophila suzukii</name>
    <name type="common">Spotted-wing drosophila fruit fly</name>
    <dbReference type="NCBI Taxonomy" id="28584"/>
    <lineage>
        <taxon>Eukaryota</taxon>
        <taxon>Metazoa</taxon>
        <taxon>Ecdysozoa</taxon>
        <taxon>Arthropoda</taxon>
        <taxon>Hexapoda</taxon>
        <taxon>Insecta</taxon>
        <taxon>Pterygota</taxon>
        <taxon>Neoptera</taxon>
        <taxon>Endopterygota</taxon>
        <taxon>Diptera</taxon>
        <taxon>Brachycera</taxon>
        <taxon>Muscomorpha</taxon>
        <taxon>Ephydroidea</taxon>
        <taxon>Drosophilidae</taxon>
        <taxon>Drosophila</taxon>
        <taxon>Sophophora</taxon>
    </lineage>
</organism>
<dbReference type="RefSeq" id="XP_016937370.3">
    <property type="nucleotide sequence ID" value="XM_017081881.4"/>
</dbReference>
<dbReference type="GO" id="GO:0006508">
    <property type="term" value="P:proteolysis"/>
    <property type="evidence" value="ECO:0007669"/>
    <property type="project" value="UniProtKB-KW"/>
</dbReference>
<name>A0AB39ZK71_DROSZ</name>
<proteinExistence type="inferred from homology"/>
<dbReference type="Gene3D" id="2.40.70.10">
    <property type="entry name" value="Acid Proteases"/>
    <property type="match status" value="2"/>
</dbReference>
<dbReference type="PRINTS" id="PR00792">
    <property type="entry name" value="PEPSIN"/>
</dbReference>
<evidence type="ECO:0000256" key="2">
    <source>
        <dbReference type="PIRSR" id="PIRSR601461-1"/>
    </source>
</evidence>
<dbReference type="PROSITE" id="PS00141">
    <property type="entry name" value="ASP_PROTEASE"/>
    <property type="match status" value="2"/>
</dbReference>
<keyword evidence="4" id="KW-0378">Hydrolase</keyword>
<dbReference type="InterPro" id="IPR021109">
    <property type="entry name" value="Peptidase_aspartic_dom_sf"/>
</dbReference>
<dbReference type="PANTHER" id="PTHR47966">
    <property type="entry name" value="BETA-SITE APP-CLEAVING ENZYME, ISOFORM A-RELATED"/>
    <property type="match status" value="1"/>
</dbReference>
<dbReference type="Proteomes" id="UP001652628">
    <property type="component" value="Chromosome 2L"/>
</dbReference>
<dbReference type="Pfam" id="PF00026">
    <property type="entry name" value="Asp"/>
    <property type="match status" value="1"/>
</dbReference>
<evidence type="ECO:0000313" key="8">
    <source>
        <dbReference type="RefSeq" id="XP_016937370.3"/>
    </source>
</evidence>
<evidence type="ECO:0000256" key="5">
    <source>
        <dbReference type="SAM" id="SignalP"/>
    </source>
</evidence>
<evidence type="ECO:0000256" key="4">
    <source>
        <dbReference type="RuleBase" id="RU000454"/>
    </source>
</evidence>
<keyword evidence="7" id="KW-1185">Reference proteome</keyword>
<dbReference type="InterPro" id="IPR033121">
    <property type="entry name" value="PEPTIDASE_A1"/>
</dbReference>
<feature type="disulfide bond" evidence="3">
    <location>
        <begin position="310"/>
        <end position="348"/>
    </location>
</feature>
<dbReference type="InterPro" id="IPR001969">
    <property type="entry name" value="Aspartic_peptidase_AS"/>
</dbReference>
<evidence type="ECO:0000259" key="6">
    <source>
        <dbReference type="PROSITE" id="PS51767"/>
    </source>
</evidence>
<dbReference type="AlphaFoldDB" id="A0AB39ZK71"/>
<dbReference type="GeneID" id="108015179"/>
<accession>A0AB39ZK71</accession>
<evidence type="ECO:0000256" key="3">
    <source>
        <dbReference type="PIRSR" id="PIRSR601461-2"/>
    </source>
</evidence>
<dbReference type="PANTHER" id="PTHR47966:SF51">
    <property type="entry name" value="BETA-SITE APP-CLEAVING ENZYME, ISOFORM A-RELATED"/>
    <property type="match status" value="1"/>
</dbReference>
<reference evidence="8" key="2">
    <citation type="submission" date="2025-08" db="UniProtKB">
        <authorList>
            <consortium name="RefSeq"/>
        </authorList>
    </citation>
    <scope>IDENTIFICATION</scope>
</reference>
<gene>
    <name evidence="8" type="primary">LOC108015179</name>
</gene>
<reference evidence="7" key="1">
    <citation type="submission" date="2025-05" db="UniProtKB">
        <authorList>
            <consortium name="RefSeq"/>
        </authorList>
    </citation>
    <scope>NUCLEOTIDE SEQUENCE [LARGE SCALE GENOMIC DNA]</scope>
</reference>
<dbReference type="GO" id="GO:0004190">
    <property type="term" value="F:aspartic-type endopeptidase activity"/>
    <property type="evidence" value="ECO:0007669"/>
    <property type="project" value="UniProtKB-KW"/>
</dbReference>
<dbReference type="SUPFAM" id="SSF50630">
    <property type="entry name" value="Acid proteases"/>
    <property type="match status" value="1"/>
</dbReference>
<keyword evidence="4 8" id="KW-0645">Protease</keyword>
<feature type="signal peptide" evidence="5">
    <location>
        <begin position="1"/>
        <end position="21"/>
    </location>
</feature>
<feature type="domain" description="Peptidase A1" evidence="6">
    <location>
        <begin position="74"/>
        <end position="385"/>
    </location>
</feature>
<protein>
    <submittedName>
        <fullName evidence="8">Lysosomal aspartic protease</fullName>
    </submittedName>
</protein>
<feature type="disulfide bond" evidence="3">
    <location>
        <begin position="105"/>
        <end position="112"/>
    </location>
</feature>
<feature type="active site" evidence="2">
    <location>
        <position position="92"/>
    </location>
</feature>
<evidence type="ECO:0000313" key="7">
    <source>
        <dbReference type="Proteomes" id="UP001652628"/>
    </source>
</evidence>
<evidence type="ECO:0000256" key="1">
    <source>
        <dbReference type="ARBA" id="ARBA00007447"/>
    </source>
</evidence>
<dbReference type="InterPro" id="IPR001461">
    <property type="entry name" value="Aspartic_peptidase_A1"/>
</dbReference>
<dbReference type="GO" id="GO:0005764">
    <property type="term" value="C:lysosome"/>
    <property type="evidence" value="ECO:0007669"/>
    <property type="project" value="TreeGrafter"/>
</dbReference>